<dbReference type="Proteomes" id="UP000631312">
    <property type="component" value="Unassembled WGS sequence"/>
</dbReference>
<dbReference type="PANTHER" id="PTHR43289">
    <property type="entry name" value="MITOGEN-ACTIVATED PROTEIN KINASE KINASE KINASE 20-RELATED"/>
    <property type="match status" value="1"/>
</dbReference>
<evidence type="ECO:0000256" key="1">
    <source>
        <dbReference type="ARBA" id="ARBA00012513"/>
    </source>
</evidence>
<dbReference type="Gene3D" id="3.30.200.20">
    <property type="entry name" value="Phosphorylase Kinase, domain 1"/>
    <property type="match status" value="1"/>
</dbReference>
<dbReference type="PROSITE" id="PS50011">
    <property type="entry name" value="PROTEIN_KINASE_DOM"/>
    <property type="match status" value="1"/>
</dbReference>
<dbReference type="Pfam" id="PF00069">
    <property type="entry name" value="Pkinase"/>
    <property type="match status" value="1"/>
</dbReference>
<evidence type="ECO:0000256" key="5">
    <source>
        <dbReference type="ARBA" id="ARBA00022777"/>
    </source>
</evidence>
<dbReference type="SMART" id="SM00220">
    <property type="entry name" value="S_TKc"/>
    <property type="match status" value="1"/>
</dbReference>
<evidence type="ECO:0000256" key="6">
    <source>
        <dbReference type="ARBA" id="ARBA00022840"/>
    </source>
</evidence>
<gene>
    <name evidence="8" type="ORF">Alo02nite_77180</name>
</gene>
<dbReference type="PANTHER" id="PTHR43289:SF6">
    <property type="entry name" value="SERINE_THREONINE-PROTEIN KINASE NEKL-3"/>
    <property type="match status" value="1"/>
</dbReference>
<name>A0ABQ4AVK6_9ACTN</name>
<evidence type="ECO:0000256" key="4">
    <source>
        <dbReference type="ARBA" id="ARBA00022741"/>
    </source>
</evidence>
<dbReference type="SUPFAM" id="SSF56112">
    <property type="entry name" value="Protein kinase-like (PK-like)"/>
    <property type="match status" value="1"/>
</dbReference>
<dbReference type="Gene3D" id="1.10.510.10">
    <property type="entry name" value="Transferase(Phosphotransferase) domain 1"/>
    <property type="match status" value="1"/>
</dbReference>
<keyword evidence="2" id="KW-0723">Serine/threonine-protein kinase</keyword>
<dbReference type="EMBL" id="BOMP01000143">
    <property type="protein sequence ID" value="GIE44820.1"/>
    <property type="molecule type" value="Genomic_DNA"/>
</dbReference>
<dbReference type="EC" id="2.7.11.1" evidence="1"/>
<proteinExistence type="predicted"/>
<evidence type="ECO:0000256" key="2">
    <source>
        <dbReference type="ARBA" id="ARBA00022527"/>
    </source>
</evidence>
<keyword evidence="6" id="KW-0067">ATP-binding</keyword>
<protein>
    <recommendedName>
        <fullName evidence="1">non-specific serine/threonine protein kinase</fullName>
        <ecNumber evidence="1">2.7.11.1</ecNumber>
    </recommendedName>
</protein>
<accession>A0ABQ4AVK6</accession>
<dbReference type="CDD" id="cd14014">
    <property type="entry name" value="STKc_PknB_like"/>
    <property type="match status" value="1"/>
</dbReference>
<feature type="domain" description="Protein kinase" evidence="7">
    <location>
        <begin position="12"/>
        <end position="270"/>
    </location>
</feature>
<keyword evidence="4" id="KW-0547">Nucleotide-binding</keyword>
<keyword evidence="3" id="KW-0808">Transferase</keyword>
<dbReference type="InterPro" id="IPR011009">
    <property type="entry name" value="Kinase-like_dom_sf"/>
</dbReference>
<evidence type="ECO:0000256" key="3">
    <source>
        <dbReference type="ARBA" id="ARBA00022679"/>
    </source>
</evidence>
<comment type="caution">
    <text evidence="8">The sequence shown here is derived from an EMBL/GenBank/DDBJ whole genome shotgun (WGS) entry which is preliminary data.</text>
</comment>
<evidence type="ECO:0000313" key="9">
    <source>
        <dbReference type="Proteomes" id="UP000631312"/>
    </source>
</evidence>
<reference evidence="8 9" key="1">
    <citation type="submission" date="2021-01" db="EMBL/GenBank/DDBJ databases">
        <title>Whole genome shotgun sequence of Actinoplanes lobatus NBRC 12513.</title>
        <authorList>
            <person name="Komaki H."/>
            <person name="Tamura T."/>
        </authorList>
    </citation>
    <scope>NUCLEOTIDE SEQUENCE [LARGE SCALE GENOMIC DNA]</scope>
    <source>
        <strain evidence="8 9">NBRC 12513</strain>
    </source>
</reference>
<keyword evidence="5" id="KW-0418">Kinase</keyword>
<organism evidence="8 9">
    <name type="scientific">Actinoplanes lobatus</name>
    <dbReference type="NCBI Taxonomy" id="113568"/>
    <lineage>
        <taxon>Bacteria</taxon>
        <taxon>Bacillati</taxon>
        <taxon>Actinomycetota</taxon>
        <taxon>Actinomycetes</taxon>
        <taxon>Micromonosporales</taxon>
        <taxon>Micromonosporaceae</taxon>
        <taxon>Actinoplanes</taxon>
    </lineage>
</organism>
<dbReference type="InterPro" id="IPR000719">
    <property type="entry name" value="Prot_kinase_dom"/>
</dbReference>
<sequence>MVAGERLKDRYAVDHLPLSHQGMGEVWPARDTVLDRQVIVKLTASSVMDAALAKRFRREARLTARLAHPGVPAVYDFGQHKGRFYMVMQRIEGIDLADLIAEHDPLPVSWVAAIGAQISSVLIAARQIRLVHRDIKPSNAMLERSGAVKVLDFGLAAIHGDDRYSRITQSGDSLGTVGYMAPEQIEGSPTDHRTDLYGLGATLFDLLTGRPPFDGPTPTATVWHQLQTSPPRPAALRPEVPAVIDDLVHALMARHPQDRPPSAAAVYEVLAPLARNLPPIPGVVSDQPDAIRAYAAMVGQVPLPAHHETRDSTTAEYDDPDLATRQAEARAQQLATTGNPRAAARQWRELADRRASQFGEQDAAVADYRLRAIRLHAEIGEHSRALRQLHSLLQDRIAVDGAGHPTVQAIQDEIAKLTQGGLDRSER</sequence>
<evidence type="ECO:0000313" key="8">
    <source>
        <dbReference type="EMBL" id="GIE44820.1"/>
    </source>
</evidence>
<evidence type="ECO:0000259" key="7">
    <source>
        <dbReference type="PROSITE" id="PS50011"/>
    </source>
</evidence>
<keyword evidence="9" id="KW-1185">Reference proteome</keyword>